<dbReference type="GO" id="GO:0046872">
    <property type="term" value="F:metal ion binding"/>
    <property type="evidence" value="ECO:0007669"/>
    <property type="project" value="UniProtKB-KW"/>
</dbReference>
<dbReference type="PANTHER" id="PTHR13847:SF274">
    <property type="entry name" value="RIESKE 2FE-2S IRON-SULFUR PROTEIN YHFW-RELATED"/>
    <property type="match status" value="1"/>
</dbReference>
<dbReference type="EMBL" id="RHLQ01000093">
    <property type="protein sequence ID" value="RNC95379.1"/>
    <property type="molecule type" value="Genomic_DNA"/>
</dbReference>
<accession>A0A3M8GZQ8</accession>
<dbReference type="GO" id="GO:0051537">
    <property type="term" value="F:2 iron, 2 sulfur cluster binding"/>
    <property type="evidence" value="ECO:0007669"/>
    <property type="project" value="UniProtKB-KW"/>
</dbReference>
<keyword evidence="4" id="KW-0411">Iron-sulfur</keyword>
<proteinExistence type="predicted"/>
<dbReference type="AlphaFoldDB" id="A0A3M8GZQ8"/>
<keyword evidence="5" id="KW-1015">Disulfide bond</keyword>
<dbReference type="SUPFAM" id="SSF51905">
    <property type="entry name" value="FAD/NAD(P)-binding domain"/>
    <property type="match status" value="1"/>
</dbReference>
<evidence type="ECO:0000256" key="4">
    <source>
        <dbReference type="ARBA" id="ARBA00023014"/>
    </source>
</evidence>
<evidence type="ECO:0000256" key="1">
    <source>
        <dbReference type="ARBA" id="ARBA00022714"/>
    </source>
</evidence>
<comment type="caution">
    <text evidence="7">The sequence shown here is derived from an EMBL/GenBank/DDBJ whole genome shotgun (WGS) entry which is preliminary data.</text>
</comment>
<dbReference type="Gene3D" id="3.50.50.60">
    <property type="entry name" value="FAD/NAD(P)-binding domain"/>
    <property type="match status" value="1"/>
</dbReference>
<dbReference type="Pfam" id="PF00355">
    <property type="entry name" value="Rieske"/>
    <property type="match status" value="1"/>
</dbReference>
<dbReference type="InterPro" id="IPR036922">
    <property type="entry name" value="Rieske_2Fe-2S_sf"/>
</dbReference>
<keyword evidence="1" id="KW-0001">2Fe-2S</keyword>
<organism evidence="7 8">
    <name type="scientific">Lysinibacillus halotolerans</name>
    <dbReference type="NCBI Taxonomy" id="1368476"/>
    <lineage>
        <taxon>Bacteria</taxon>
        <taxon>Bacillati</taxon>
        <taxon>Bacillota</taxon>
        <taxon>Bacilli</taxon>
        <taxon>Bacillales</taxon>
        <taxon>Bacillaceae</taxon>
        <taxon>Lysinibacillus</taxon>
    </lineage>
</organism>
<dbReference type="InterPro" id="IPR036188">
    <property type="entry name" value="FAD/NAD-bd_sf"/>
</dbReference>
<reference evidence="7 8" key="1">
    <citation type="journal article" date="2014" name="Int. J. Syst. Evol. Microbiol.">
        <title>Lysinibacillus halotolerans sp. nov., isolated from saline-alkaline soil.</title>
        <authorList>
            <person name="Kong D."/>
            <person name="Wang Y."/>
            <person name="Zhao B."/>
            <person name="Li Y."/>
            <person name="Song J."/>
            <person name="Zhai Y."/>
            <person name="Zhang C."/>
            <person name="Wang H."/>
            <person name="Chen X."/>
            <person name="Zhao B."/>
            <person name="Ruan Z."/>
        </authorList>
    </citation>
    <scope>NUCLEOTIDE SEQUENCE [LARGE SCALE GENOMIC DNA]</scope>
    <source>
        <strain evidence="7 8">MCCC 1A12703</strain>
    </source>
</reference>
<dbReference type="Gene3D" id="3.30.9.10">
    <property type="entry name" value="D-Amino Acid Oxidase, subunit A, domain 2"/>
    <property type="match status" value="1"/>
</dbReference>
<dbReference type="PRINTS" id="PR00162">
    <property type="entry name" value="RIESKE"/>
</dbReference>
<dbReference type="InterPro" id="IPR006076">
    <property type="entry name" value="FAD-dep_OxRdtase"/>
</dbReference>
<dbReference type="SUPFAM" id="SSF50022">
    <property type="entry name" value="ISP domain"/>
    <property type="match status" value="1"/>
</dbReference>
<evidence type="ECO:0000313" key="8">
    <source>
        <dbReference type="Proteomes" id="UP000279909"/>
    </source>
</evidence>
<dbReference type="GO" id="GO:0005737">
    <property type="term" value="C:cytoplasm"/>
    <property type="evidence" value="ECO:0007669"/>
    <property type="project" value="TreeGrafter"/>
</dbReference>
<keyword evidence="2" id="KW-0479">Metal-binding</keyword>
<dbReference type="InterPro" id="IPR017941">
    <property type="entry name" value="Rieske_2Fe-2S"/>
</dbReference>
<keyword evidence="8" id="KW-1185">Reference proteome</keyword>
<evidence type="ECO:0000313" key="7">
    <source>
        <dbReference type="EMBL" id="RNC95379.1"/>
    </source>
</evidence>
<keyword evidence="3" id="KW-0408">Iron</keyword>
<protein>
    <submittedName>
        <fullName evidence="7">FAD-dependent oxidoreductase</fullName>
    </submittedName>
</protein>
<evidence type="ECO:0000256" key="2">
    <source>
        <dbReference type="ARBA" id="ARBA00022723"/>
    </source>
</evidence>
<dbReference type="OrthoDB" id="9767869at2"/>
<dbReference type="GO" id="GO:0016020">
    <property type="term" value="C:membrane"/>
    <property type="evidence" value="ECO:0007669"/>
    <property type="project" value="InterPro"/>
</dbReference>
<dbReference type="GO" id="GO:0004497">
    <property type="term" value="F:monooxygenase activity"/>
    <property type="evidence" value="ECO:0007669"/>
    <property type="project" value="UniProtKB-ARBA"/>
</dbReference>
<dbReference type="Gene3D" id="2.102.10.10">
    <property type="entry name" value="Rieske [2Fe-2S] iron-sulphur domain"/>
    <property type="match status" value="1"/>
</dbReference>
<evidence type="ECO:0000259" key="6">
    <source>
        <dbReference type="PROSITE" id="PS51296"/>
    </source>
</evidence>
<sequence>MQNSLWLKDNESQQLSELSTSVDCDVCIVGGGLTGIYSAYLLAKRGLNVVLLEAKPSLAIGTTGHSTGKLTPQHGVIYSKLIKSFSENEVATYYDANKSAIENALEYASKDTFQKADSYLYATTNQGLQTIQDEFNAYKKLKIQGMESTDTELPFSIISALKMENTYQIHPTKFANHFVNLAQQAGASIYVKTRVTKVVLDQKYVLTEKENIVTFKKLLLCTHYPIESIRGLVTTKLSIERSYLLASKTNELLKGQYLSVENPSRTIRTALVSNTPYFIYGGSSHKAGTKKDTKSYYKTLEEEMNSIFHLSDPPYYWSAQDPDTPDLVPYIGPITEDEPNIFIATGYRKWGLSNSLVAGEIISSLIAQERHRAADIYSPSRGQFGKNLLRALKIIGFVTTNLAGGYLTRMEAPKCTHLGCKTRWNEGDETWDCPCHGSRFDKNGDVIEGPAVYPLKIDKAK</sequence>
<feature type="domain" description="Rieske" evidence="6">
    <location>
        <begin position="415"/>
        <end position="461"/>
    </location>
</feature>
<dbReference type="PROSITE" id="PS51296">
    <property type="entry name" value="RIESKE"/>
    <property type="match status" value="1"/>
</dbReference>
<dbReference type="GO" id="GO:0016705">
    <property type="term" value="F:oxidoreductase activity, acting on paired donors, with incorporation or reduction of molecular oxygen"/>
    <property type="evidence" value="ECO:0007669"/>
    <property type="project" value="UniProtKB-ARBA"/>
</dbReference>
<dbReference type="RefSeq" id="WP_122973745.1">
    <property type="nucleotide sequence ID" value="NZ_RHLQ01000093.1"/>
</dbReference>
<dbReference type="Proteomes" id="UP000279909">
    <property type="component" value="Unassembled WGS sequence"/>
</dbReference>
<evidence type="ECO:0000256" key="3">
    <source>
        <dbReference type="ARBA" id="ARBA00023004"/>
    </source>
</evidence>
<evidence type="ECO:0000256" key="5">
    <source>
        <dbReference type="ARBA" id="ARBA00023157"/>
    </source>
</evidence>
<gene>
    <name evidence="7" type="ORF">EC501_18180</name>
</gene>
<dbReference type="InterPro" id="IPR005805">
    <property type="entry name" value="Rieske_Fe-S_prot_C"/>
</dbReference>
<dbReference type="PANTHER" id="PTHR13847">
    <property type="entry name" value="SARCOSINE DEHYDROGENASE-RELATED"/>
    <property type="match status" value="1"/>
</dbReference>
<name>A0A3M8GZQ8_9BACI</name>
<dbReference type="Pfam" id="PF01266">
    <property type="entry name" value="DAO"/>
    <property type="match status" value="1"/>
</dbReference>